<gene>
    <name evidence="1" type="ORF">MNBD_NITROSPINAE02-1740</name>
</gene>
<accession>A0A3B1C6W0</accession>
<organism evidence="1">
    <name type="scientific">hydrothermal vent metagenome</name>
    <dbReference type="NCBI Taxonomy" id="652676"/>
    <lineage>
        <taxon>unclassified sequences</taxon>
        <taxon>metagenomes</taxon>
        <taxon>ecological metagenomes</taxon>
    </lineage>
</organism>
<reference evidence="1" key="1">
    <citation type="submission" date="2018-06" db="EMBL/GenBank/DDBJ databases">
        <authorList>
            <person name="Zhirakovskaya E."/>
        </authorList>
    </citation>
    <scope>NUCLEOTIDE SEQUENCE</scope>
</reference>
<proteinExistence type="predicted"/>
<dbReference type="AlphaFoldDB" id="A0A3B1C6W0"/>
<dbReference type="EMBL" id="UOGE01000090">
    <property type="protein sequence ID" value="VAX23832.1"/>
    <property type="molecule type" value="Genomic_DNA"/>
</dbReference>
<sequence>MISLPSAVEAPLRMWVGALGFVAERSCIIKARLVKIKTSSPFGMEDQ</sequence>
<name>A0A3B1C6W0_9ZZZZ</name>
<protein>
    <submittedName>
        <fullName evidence="1">Uncharacterized protein</fullName>
    </submittedName>
</protein>
<evidence type="ECO:0000313" key="1">
    <source>
        <dbReference type="EMBL" id="VAX23832.1"/>
    </source>
</evidence>